<gene>
    <name evidence="2" type="ORF">B0H17DRAFT_1215119</name>
</gene>
<feature type="region of interest" description="Disordered" evidence="1">
    <location>
        <begin position="1"/>
        <end position="32"/>
    </location>
</feature>
<evidence type="ECO:0000313" key="3">
    <source>
        <dbReference type="Proteomes" id="UP001221757"/>
    </source>
</evidence>
<evidence type="ECO:0000313" key="2">
    <source>
        <dbReference type="EMBL" id="KAJ7651864.1"/>
    </source>
</evidence>
<comment type="caution">
    <text evidence="2">The sequence shown here is derived from an EMBL/GenBank/DDBJ whole genome shotgun (WGS) entry which is preliminary data.</text>
</comment>
<protein>
    <submittedName>
        <fullName evidence="2">Uncharacterized protein</fullName>
    </submittedName>
</protein>
<feature type="compositionally biased region" description="Polar residues" evidence="1">
    <location>
        <begin position="1"/>
        <end position="12"/>
    </location>
</feature>
<accession>A0AAD7G382</accession>
<dbReference type="AlphaFoldDB" id="A0AAD7G382"/>
<sequence length="251" mass="27591">MVPPSSNSSADSGRSFFENPRTAPSLPIAANPVPISSRSTPEGYLLPILPPADDPLVITQDARGHCQLPRVSDTPLPVDDARVLKLVEHHPMIIPKCSNCAEMGVACSFSKAGIPCPPCSVLGIPDCDWADPFWFMENLQRRRDLFLFDECDALVKAVNDNRLSPALFEREFKRAQAWFYSGAQGAISRFMLNTWATRDIAVCGYQALAASSSDPSHLLRFLALGVETHIHPLILQVVAERLQVFFQSVSS</sequence>
<name>A0AAD7G382_MYCRO</name>
<reference evidence="2" key="1">
    <citation type="submission" date="2023-03" db="EMBL/GenBank/DDBJ databases">
        <title>Massive genome expansion in bonnet fungi (Mycena s.s.) driven by repeated elements and novel gene families across ecological guilds.</title>
        <authorList>
            <consortium name="Lawrence Berkeley National Laboratory"/>
            <person name="Harder C.B."/>
            <person name="Miyauchi S."/>
            <person name="Viragh M."/>
            <person name="Kuo A."/>
            <person name="Thoen E."/>
            <person name="Andreopoulos B."/>
            <person name="Lu D."/>
            <person name="Skrede I."/>
            <person name="Drula E."/>
            <person name="Henrissat B."/>
            <person name="Morin E."/>
            <person name="Kohler A."/>
            <person name="Barry K."/>
            <person name="LaButti K."/>
            <person name="Morin E."/>
            <person name="Salamov A."/>
            <person name="Lipzen A."/>
            <person name="Mereny Z."/>
            <person name="Hegedus B."/>
            <person name="Baldrian P."/>
            <person name="Stursova M."/>
            <person name="Weitz H."/>
            <person name="Taylor A."/>
            <person name="Grigoriev I.V."/>
            <person name="Nagy L.G."/>
            <person name="Martin F."/>
            <person name="Kauserud H."/>
        </authorList>
    </citation>
    <scope>NUCLEOTIDE SEQUENCE</scope>
    <source>
        <strain evidence="2">CBHHK067</strain>
    </source>
</reference>
<dbReference type="EMBL" id="JARKIE010000355">
    <property type="protein sequence ID" value="KAJ7651864.1"/>
    <property type="molecule type" value="Genomic_DNA"/>
</dbReference>
<evidence type="ECO:0000256" key="1">
    <source>
        <dbReference type="SAM" id="MobiDB-lite"/>
    </source>
</evidence>
<proteinExistence type="predicted"/>
<dbReference type="Proteomes" id="UP001221757">
    <property type="component" value="Unassembled WGS sequence"/>
</dbReference>
<keyword evidence="3" id="KW-1185">Reference proteome</keyword>
<organism evidence="2 3">
    <name type="scientific">Mycena rosella</name>
    <name type="common">Pink bonnet</name>
    <name type="synonym">Agaricus rosellus</name>
    <dbReference type="NCBI Taxonomy" id="1033263"/>
    <lineage>
        <taxon>Eukaryota</taxon>
        <taxon>Fungi</taxon>
        <taxon>Dikarya</taxon>
        <taxon>Basidiomycota</taxon>
        <taxon>Agaricomycotina</taxon>
        <taxon>Agaricomycetes</taxon>
        <taxon>Agaricomycetidae</taxon>
        <taxon>Agaricales</taxon>
        <taxon>Marasmiineae</taxon>
        <taxon>Mycenaceae</taxon>
        <taxon>Mycena</taxon>
    </lineage>
</organism>